<comment type="subcellular location">
    <subcellularLocation>
        <location evidence="1">Periplasm</location>
    </subcellularLocation>
</comment>
<evidence type="ECO:0000256" key="5">
    <source>
        <dbReference type="ARBA" id="ARBA00022764"/>
    </source>
</evidence>
<feature type="binding site" description="covalent" evidence="8">
    <location>
        <position position="60"/>
    </location>
    <ligand>
        <name>heme c</name>
        <dbReference type="ChEBI" id="CHEBI:61717"/>
        <label>1</label>
    </ligand>
</feature>
<dbReference type="EMBL" id="ATHL01000151">
    <property type="protein sequence ID" value="EQB07977.1"/>
    <property type="molecule type" value="Genomic_DNA"/>
</dbReference>
<keyword evidence="4 10" id="KW-0732">Signal</keyword>
<dbReference type="GO" id="GO:0009055">
    <property type="term" value="F:electron transfer activity"/>
    <property type="evidence" value="ECO:0007669"/>
    <property type="project" value="InterPro"/>
</dbReference>
<dbReference type="InterPro" id="IPR004852">
    <property type="entry name" value="Di-haem_cyt_c_peroxidsae"/>
</dbReference>
<dbReference type="RefSeq" id="WP_021236044.1">
    <property type="nucleotide sequence ID" value="NZ_ATHL01000151.1"/>
</dbReference>
<dbReference type="PROSITE" id="PS51007">
    <property type="entry name" value="CYTC"/>
    <property type="match status" value="2"/>
</dbReference>
<name>T0H4S8_9SPHN</name>
<keyword evidence="2 8" id="KW-0349">Heme</keyword>
<evidence type="ECO:0000256" key="4">
    <source>
        <dbReference type="ARBA" id="ARBA00022729"/>
    </source>
</evidence>
<feature type="binding site" description="covalent" evidence="8">
    <location>
        <position position="57"/>
    </location>
    <ligand>
        <name>heme c</name>
        <dbReference type="ChEBI" id="CHEBI:61717"/>
        <label>1</label>
    </ligand>
</feature>
<keyword evidence="13" id="KW-1185">Reference proteome</keyword>
<sequence length="330" mass="35490">MRYALTGLALIAAAFWGQMALCRAAPQLDEQVKAARVELGRRLFYDADLSVNGTMSCATCHEQHHGFTDGNRTHPGALDDPGRRNVSTLADVGDFPCLTWADPRLTSLEAQVAVPVFGEHPVEMAMKDHESEIARRLGRDPCYVTQFRQAFPGGDGAIDYPKVAGALAAFERALVSRGSDWDKAVSSAQARQGEGIFRRICAGCHSGPNFTDARYHRIGEVPPPDAADPGLAEVTARDLGRARDRGRFRTPSLRNVAVSAPYLHDGSAPTLEAAIAAHARIAPLSPDRRQAVTAFLAALTDRAFLTDPAFPLPQTACGKALYGQSASRSN</sequence>
<keyword evidence="5" id="KW-0574">Periplasm</keyword>
<dbReference type="InterPro" id="IPR036909">
    <property type="entry name" value="Cyt_c-like_dom_sf"/>
</dbReference>
<keyword evidence="3 9" id="KW-0479">Metal-binding</keyword>
<feature type="signal peptide" evidence="10">
    <location>
        <begin position="1"/>
        <end position="24"/>
    </location>
</feature>
<organism evidence="12 13">
    <name type="scientific">Novosphingobium lindaniclasticum LE124</name>
    <dbReference type="NCBI Taxonomy" id="1096930"/>
    <lineage>
        <taxon>Bacteria</taxon>
        <taxon>Pseudomonadati</taxon>
        <taxon>Pseudomonadota</taxon>
        <taxon>Alphaproteobacteria</taxon>
        <taxon>Sphingomonadales</taxon>
        <taxon>Sphingomonadaceae</taxon>
        <taxon>Novosphingobium</taxon>
    </lineage>
</organism>
<feature type="binding site" description="covalent" evidence="8">
    <location>
        <position position="201"/>
    </location>
    <ligand>
        <name>heme c</name>
        <dbReference type="ChEBI" id="CHEBI:61717"/>
        <label>2</label>
    </ligand>
</feature>
<evidence type="ECO:0000256" key="6">
    <source>
        <dbReference type="ARBA" id="ARBA00023002"/>
    </source>
</evidence>
<feature type="binding site" description="axial binding residue" evidence="9">
    <location>
        <position position="205"/>
    </location>
    <ligand>
        <name>heme c</name>
        <dbReference type="ChEBI" id="CHEBI:61717"/>
        <label>2</label>
    </ligand>
    <ligandPart>
        <name>Fe</name>
        <dbReference type="ChEBI" id="CHEBI:18248"/>
    </ligandPart>
</feature>
<comment type="cofactor">
    <cofactor evidence="8">
        <name>heme</name>
        <dbReference type="ChEBI" id="CHEBI:30413"/>
    </cofactor>
    <text evidence="8">Binds 2 heme groups.</text>
</comment>
<dbReference type="PANTHER" id="PTHR30600">
    <property type="entry name" value="CYTOCHROME C PEROXIDASE-RELATED"/>
    <property type="match status" value="1"/>
</dbReference>
<dbReference type="InterPro" id="IPR051395">
    <property type="entry name" value="Cytochrome_c_Peroxidase/MauG"/>
</dbReference>
<protein>
    <recommendedName>
        <fullName evidence="11">Cytochrome c domain-containing protein</fullName>
    </recommendedName>
</protein>
<keyword evidence="7 9" id="KW-0408">Iron</keyword>
<dbReference type="Pfam" id="PF03150">
    <property type="entry name" value="CCP_MauG"/>
    <property type="match status" value="1"/>
</dbReference>
<dbReference type="AlphaFoldDB" id="T0H4S8"/>
<proteinExistence type="predicted"/>
<dbReference type="eggNOG" id="COG1858">
    <property type="taxonomic scope" value="Bacteria"/>
</dbReference>
<evidence type="ECO:0000256" key="7">
    <source>
        <dbReference type="ARBA" id="ARBA00023004"/>
    </source>
</evidence>
<dbReference type="GO" id="GO:0004130">
    <property type="term" value="F:cytochrome-c peroxidase activity"/>
    <property type="evidence" value="ECO:0007669"/>
    <property type="project" value="TreeGrafter"/>
</dbReference>
<keyword evidence="6" id="KW-0560">Oxidoreductase</keyword>
<feature type="chain" id="PRO_5004563442" description="Cytochrome c domain-containing protein" evidence="10">
    <location>
        <begin position="25"/>
        <end position="330"/>
    </location>
</feature>
<dbReference type="Proteomes" id="UP000015527">
    <property type="component" value="Unassembled WGS sequence"/>
</dbReference>
<evidence type="ECO:0000256" key="2">
    <source>
        <dbReference type="ARBA" id="ARBA00022617"/>
    </source>
</evidence>
<dbReference type="GO" id="GO:0020037">
    <property type="term" value="F:heme binding"/>
    <property type="evidence" value="ECO:0007669"/>
    <property type="project" value="InterPro"/>
</dbReference>
<dbReference type="Gene3D" id="1.10.760.10">
    <property type="entry name" value="Cytochrome c-like domain"/>
    <property type="match status" value="2"/>
</dbReference>
<dbReference type="GO" id="GO:0042597">
    <property type="term" value="C:periplasmic space"/>
    <property type="evidence" value="ECO:0007669"/>
    <property type="project" value="UniProtKB-SubCell"/>
</dbReference>
<evidence type="ECO:0000256" key="3">
    <source>
        <dbReference type="ARBA" id="ARBA00022723"/>
    </source>
</evidence>
<reference evidence="12 13" key="1">
    <citation type="journal article" date="2013" name="Genome Announc.">
        <title>Genome Sequence of Novosphingobium lindaniclasticum LE124T, Isolated from a Hexachlorocyclohexane Dumpsite.</title>
        <authorList>
            <person name="Saxena A."/>
            <person name="Nayyar N."/>
            <person name="Sangwan N."/>
            <person name="Kumari R."/>
            <person name="Khurana J.P."/>
            <person name="Lal R."/>
        </authorList>
    </citation>
    <scope>NUCLEOTIDE SEQUENCE [LARGE SCALE GENOMIC DNA]</scope>
    <source>
        <strain evidence="12 13">LE124</strain>
    </source>
</reference>
<feature type="binding site" description="axial binding residue" evidence="9">
    <location>
        <position position="61"/>
    </location>
    <ligand>
        <name>heme c</name>
        <dbReference type="ChEBI" id="CHEBI:61717"/>
        <label>1</label>
    </ligand>
    <ligandPart>
        <name>Fe</name>
        <dbReference type="ChEBI" id="CHEBI:18248"/>
    </ligandPart>
</feature>
<feature type="domain" description="Cytochrome c" evidence="11">
    <location>
        <begin position="35"/>
        <end position="171"/>
    </location>
</feature>
<evidence type="ECO:0000259" key="11">
    <source>
        <dbReference type="PROSITE" id="PS51007"/>
    </source>
</evidence>
<dbReference type="GO" id="GO:0046872">
    <property type="term" value="F:metal ion binding"/>
    <property type="evidence" value="ECO:0007669"/>
    <property type="project" value="UniProtKB-KW"/>
</dbReference>
<feature type="domain" description="Cytochrome c" evidence="11">
    <location>
        <begin position="188"/>
        <end position="300"/>
    </location>
</feature>
<dbReference type="PIRSF" id="PIRSF000294">
    <property type="entry name" value="Cytochrome-c_peroxidase"/>
    <property type="match status" value="1"/>
</dbReference>
<comment type="caution">
    <text evidence="12">The sequence shown here is derived from an EMBL/GenBank/DDBJ whole genome shotgun (WGS) entry which is preliminary data.</text>
</comment>
<gene>
    <name evidence="12" type="ORF">L284_21895</name>
</gene>
<evidence type="ECO:0000313" key="12">
    <source>
        <dbReference type="EMBL" id="EQB07977.1"/>
    </source>
</evidence>
<feature type="binding site" description="covalent" evidence="8">
    <location>
        <position position="204"/>
    </location>
    <ligand>
        <name>heme c</name>
        <dbReference type="ChEBI" id="CHEBI:61717"/>
        <label>2</label>
    </ligand>
</feature>
<evidence type="ECO:0000256" key="9">
    <source>
        <dbReference type="PIRSR" id="PIRSR000294-2"/>
    </source>
</evidence>
<accession>T0H4S8</accession>
<dbReference type="InterPro" id="IPR009056">
    <property type="entry name" value="Cyt_c-like_dom"/>
</dbReference>
<dbReference type="OrthoDB" id="9805202at2"/>
<dbReference type="SUPFAM" id="SSF46626">
    <property type="entry name" value="Cytochrome c"/>
    <property type="match status" value="2"/>
</dbReference>
<dbReference type="InterPro" id="IPR026259">
    <property type="entry name" value="MauG/Cytc_peroxidase"/>
</dbReference>
<evidence type="ECO:0000256" key="1">
    <source>
        <dbReference type="ARBA" id="ARBA00004418"/>
    </source>
</evidence>
<evidence type="ECO:0000313" key="13">
    <source>
        <dbReference type="Proteomes" id="UP000015527"/>
    </source>
</evidence>
<comment type="PTM">
    <text evidence="8">Binds 2 heme groups per subunit.</text>
</comment>
<evidence type="ECO:0000256" key="10">
    <source>
        <dbReference type="SAM" id="SignalP"/>
    </source>
</evidence>
<evidence type="ECO:0000256" key="8">
    <source>
        <dbReference type="PIRSR" id="PIRSR000294-1"/>
    </source>
</evidence>
<dbReference type="PATRIC" id="fig|1096930.3.peg.4304"/>